<gene>
    <name evidence="3" type="ORF">QMA06_13890</name>
</gene>
<feature type="compositionally biased region" description="Basic and acidic residues" evidence="1">
    <location>
        <begin position="24"/>
        <end position="36"/>
    </location>
</feature>
<evidence type="ECO:0000313" key="3">
    <source>
        <dbReference type="EMBL" id="MDN3493813.1"/>
    </source>
</evidence>
<feature type="compositionally biased region" description="Basic residues" evidence="1">
    <location>
        <begin position="134"/>
        <end position="148"/>
    </location>
</feature>
<name>A0ABT7ZXS5_9FLAO</name>
<dbReference type="RefSeq" id="WP_290207492.1">
    <property type="nucleotide sequence ID" value="NZ_JASDDK010000006.1"/>
</dbReference>
<evidence type="ECO:0000256" key="2">
    <source>
        <dbReference type="SAM" id="SignalP"/>
    </source>
</evidence>
<comment type="caution">
    <text evidence="3">The sequence shown here is derived from an EMBL/GenBank/DDBJ whole genome shotgun (WGS) entry which is preliminary data.</text>
</comment>
<keyword evidence="4" id="KW-1185">Reference proteome</keyword>
<feature type="signal peptide" evidence="2">
    <location>
        <begin position="1"/>
        <end position="18"/>
    </location>
</feature>
<feature type="compositionally biased region" description="Basic and acidic residues" evidence="1">
    <location>
        <begin position="73"/>
        <end position="103"/>
    </location>
</feature>
<reference evidence="3 4" key="1">
    <citation type="journal article" date="2023" name="Int. J. Syst. Evol. Microbiol.">
        <title>Winogradskyella bathintestinalis sp. nov., isolated from the intestine of the deep-sea loosejaw dragonfish, Malacosteus niger.</title>
        <authorList>
            <person name="Uniacke-Lowe S."/>
            <person name="Johnson C.N."/>
            <person name="Stanton C."/>
            <person name="Hill C."/>
            <person name="Ross P."/>
        </authorList>
    </citation>
    <scope>NUCLEOTIDE SEQUENCE [LARGE SCALE GENOMIC DNA]</scope>
    <source>
        <strain evidence="3 4">APC 3343</strain>
    </source>
</reference>
<accession>A0ABT7ZXS5</accession>
<evidence type="ECO:0000313" key="4">
    <source>
        <dbReference type="Proteomes" id="UP001231197"/>
    </source>
</evidence>
<feature type="region of interest" description="Disordered" evidence="1">
    <location>
        <begin position="128"/>
        <end position="155"/>
    </location>
</feature>
<feature type="region of interest" description="Disordered" evidence="1">
    <location>
        <begin position="70"/>
        <end position="103"/>
    </location>
</feature>
<dbReference type="EMBL" id="JASDDK010000006">
    <property type="protein sequence ID" value="MDN3493813.1"/>
    <property type="molecule type" value="Genomic_DNA"/>
</dbReference>
<sequence>MNKLVIIAIAFATLSSFAQQKQPQKLDRENRAELRKSMTPTEIADLKSKQLTLKLDLNDEQQKKVHQLILNGAEDKQSLRQDNKTEKDDTRKKPSKDEMLKMKSQKLDMQIEMKREMKKILTEEQFAKFEKMQPRKQKRRDLRHKTNKVKLEDKN</sequence>
<feature type="region of interest" description="Disordered" evidence="1">
    <location>
        <begin position="22"/>
        <end position="41"/>
    </location>
</feature>
<feature type="chain" id="PRO_5045841509" description="DUF4890 domain-containing protein" evidence="2">
    <location>
        <begin position="19"/>
        <end position="155"/>
    </location>
</feature>
<dbReference type="Proteomes" id="UP001231197">
    <property type="component" value="Unassembled WGS sequence"/>
</dbReference>
<organism evidence="3 4">
    <name type="scientific">Winogradskyella bathintestinalis</name>
    <dbReference type="NCBI Taxonomy" id="3035208"/>
    <lineage>
        <taxon>Bacteria</taxon>
        <taxon>Pseudomonadati</taxon>
        <taxon>Bacteroidota</taxon>
        <taxon>Flavobacteriia</taxon>
        <taxon>Flavobacteriales</taxon>
        <taxon>Flavobacteriaceae</taxon>
        <taxon>Winogradskyella</taxon>
    </lineage>
</organism>
<evidence type="ECO:0008006" key="5">
    <source>
        <dbReference type="Google" id="ProtNLM"/>
    </source>
</evidence>
<keyword evidence="2" id="KW-0732">Signal</keyword>
<protein>
    <recommendedName>
        <fullName evidence="5">DUF4890 domain-containing protein</fullName>
    </recommendedName>
</protein>
<evidence type="ECO:0000256" key="1">
    <source>
        <dbReference type="SAM" id="MobiDB-lite"/>
    </source>
</evidence>
<proteinExistence type="predicted"/>